<dbReference type="AlphaFoldDB" id="A0A2H0YTX3"/>
<dbReference type="Pfam" id="PF01551">
    <property type="entry name" value="Peptidase_M23"/>
    <property type="match status" value="1"/>
</dbReference>
<dbReference type="InterPro" id="IPR050570">
    <property type="entry name" value="Cell_wall_metabolism_enzyme"/>
</dbReference>
<dbReference type="SUPFAM" id="SSF51261">
    <property type="entry name" value="Duplicated hybrid motif"/>
    <property type="match status" value="1"/>
</dbReference>
<dbReference type="InterPro" id="IPR016047">
    <property type="entry name" value="M23ase_b-sheet_dom"/>
</dbReference>
<evidence type="ECO:0000313" key="4">
    <source>
        <dbReference type="EMBL" id="PIS41886.1"/>
    </source>
</evidence>
<proteinExistence type="predicted"/>
<dbReference type="InterPro" id="IPR013517">
    <property type="entry name" value="FG-GAP"/>
</dbReference>
<accession>A0A2H0YTX3</accession>
<evidence type="ECO:0000256" key="2">
    <source>
        <dbReference type="SAM" id="SignalP"/>
    </source>
</evidence>
<keyword evidence="1 2" id="KW-0732">Signal</keyword>
<reference evidence="5" key="1">
    <citation type="submission" date="2017-09" db="EMBL/GenBank/DDBJ databases">
        <title>Depth-based differentiation of microbial function through sediment-hosted aquifers and enrichment of novel symbionts in the deep terrestrial subsurface.</title>
        <authorList>
            <person name="Probst A.J."/>
            <person name="Ladd B."/>
            <person name="Jarett J.K."/>
            <person name="Geller-Mcgrath D.E."/>
            <person name="Sieber C.M.K."/>
            <person name="Emerson J.B."/>
            <person name="Anantharaman K."/>
            <person name="Thomas B.C."/>
            <person name="Malmstrom R."/>
            <person name="Stieglmeier M."/>
            <person name="Klingl A."/>
            <person name="Woyke T."/>
            <person name="Ryan C.M."/>
            <person name="Banfield J.F."/>
        </authorList>
    </citation>
    <scope>NUCLEOTIDE SEQUENCE [LARGE SCALE GENOMIC DNA]</scope>
</reference>
<dbReference type="InterPro" id="IPR011055">
    <property type="entry name" value="Dup_hybrid_motif"/>
</dbReference>
<evidence type="ECO:0000313" key="5">
    <source>
        <dbReference type="Proteomes" id="UP000228711"/>
    </source>
</evidence>
<dbReference type="Gene3D" id="2.70.70.10">
    <property type="entry name" value="Glucose Permease (Domain IIA)"/>
    <property type="match status" value="1"/>
</dbReference>
<dbReference type="SUPFAM" id="SSF69318">
    <property type="entry name" value="Integrin alpha N-terminal domain"/>
    <property type="match status" value="1"/>
</dbReference>
<dbReference type="CDD" id="cd12797">
    <property type="entry name" value="M23_peptidase"/>
    <property type="match status" value="1"/>
</dbReference>
<dbReference type="Pfam" id="PF13517">
    <property type="entry name" value="FG-GAP_3"/>
    <property type="match status" value="1"/>
</dbReference>
<dbReference type="Gene3D" id="2.130.10.130">
    <property type="entry name" value="Integrin alpha, N-terminal"/>
    <property type="match status" value="1"/>
</dbReference>
<dbReference type="InterPro" id="IPR028994">
    <property type="entry name" value="Integrin_alpha_N"/>
</dbReference>
<evidence type="ECO:0000256" key="1">
    <source>
        <dbReference type="ARBA" id="ARBA00022729"/>
    </source>
</evidence>
<dbReference type="EMBL" id="PEXV01000023">
    <property type="protein sequence ID" value="PIS41886.1"/>
    <property type="molecule type" value="Genomic_DNA"/>
</dbReference>
<dbReference type="GO" id="GO:0004222">
    <property type="term" value="F:metalloendopeptidase activity"/>
    <property type="evidence" value="ECO:0007669"/>
    <property type="project" value="TreeGrafter"/>
</dbReference>
<comment type="caution">
    <text evidence="4">The sequence shown here is derived from an EMBL/GenBank/DDBJ whole genome shotgun (WGS) entry which is preliminary data.</text>
</comment>
<feature type="signal peptide" evidence="2">
    <location>
        <begin position="1"/>
        <end position="31"/>
    </location>
</feature>
<evidence type="ECO:0000259" key="3">
    <source>
        <dbReference type="Pfam" id="PF01551"/>
    </source>
</evidence>
<organism evidence="4 5">
    <name type="scientific">Candidatus Kerfeldbacteria bacterium CG08_land_8_20_14_0_20_42_7</name>
    <dbReference type="NCBI Taxonomy" id="2014245"/>
    <lineage>
        <taxon>Bacteria</taxon>
        <taxon>Candidatus Kerfeldiibacteriota</taxon>
    </lineage>
</organism>
<feature type="domain" description="M23ase beta-sheet core" evidence="3">
    <location>
        <begin position="58"/>
        <end position="173"/>
    </location>
</feature>
<feature type="chain" id="PRO_5013560842" description="M23ase beta-sheet core domain-containing protein" evidence="2">
    <location>
        <begin position="32"/>
        <end position="489"/>
    </location>
</feature>
<gene>
    <name evidence="4" type="ORF">COT25_00640</name>
</gene>
<protein>
    <recommendedName>
        <fullName evidence="3">M23ase beta-sheet core domain-containing protein</fullName>
    </recommendedName>
</protein>
<sequence length="489" mass="52961">MKTKIINIIMLCGTLVFASFGVFLYPTAAHAETRDVRFPVIGPVWFSDDFGAPRVGHTHIGNDIFGVKGQPLVAAVSGTIKFVPSPEPSYGYYVEIEAPDGWTYHYLHINNDRPGTDDGRGGEMFAYAPDVNRGNTVTAGQLIGWMGDSGNAESTPAHLHFEIHDPNDAPINPFDTLYYAPRLSEPAREYAVQDSEFLPYNNFQGGANITMGELDSRYDGDEIVTGAAGGGGPHVRIFAQDGIPISQFFAFDESMSGGVDVAIADVDGDGINDIVTAAGENSVPFVRVFDKKGNIKLEFVAFENWFKGGVRIAAADLDGDGKAEILTAPAKDYAPWLKVYNSKGQHQYEFLTYGLGFKGGFDVSATSKTDSFQGVIATSPATHGGPDIRVFDQYGNITRHFFSYGEGFHGGVHIDLANVVTRSDAPEIVLAPQAGGGPDFRMYSLTGKKLLSMTEFETWWRGGYDIAAGHGKIFVSSQGGRRTSVRELE</sequence>
<name>A0A2H0YTX3_9BACT</name>
<dbReference type="PANTHER" id="PTHR21666:SF270">
    <property type="entry name" value="MUREIN HYDROLASE ACTIVATOR ENVC"/>
    <property type="match status" value="1"/>
</dbReference>
<dbReference type="PANTHER" id="PTHR21666">
    <property type="entry name" value="PEPTIDASE-RELATED"/>
    <property type="match status" value="1"/>
</dbReference>
<dbReference type="Proteomes" id="UP000228711">
    <property type="component" value="Unassembled WGS sequence"/>
</dbReference>